<dbReference type="AlphaFoldDB" id="A0A6G1H345"/>
<keyword evidence="2" id="KW-1185">Reference proteome</keyword>
<evidence type="ECO:0000313" key="2">
    <source>
        <dbReference type="Proteomes" id="UP000800041"/>
    </source>
</evidence>
<reference evidence="1" key="1">
    <citation type="journal article" date="2020" name="Stud. Mycol.">
        <title>101 Dothideomycetes genomes: a test case for predicting lifestyles and emergence of pathogens.</title>
        <authorList>
            <person name="Haridas S."/>
            <person name="Albert R."/>
            <person name="Binder M."/>
            <person name="Bloem J."/>
            <person name="Labutti K."/>
            <person name="Salamov A."/>
            <person name="Andreopoulos B."/>
            <person name="Baker S."/>
            <person name="Barry K."/>
            <person name="Bills G."/>
            <person name="Bluhm B."/>
            <person name="Cannon C."/>
            <person name="Castanera R."/>
            <person name="Culley D."/>
            <person name="Daum C."/>
            <person name="Ezra D."/>
            <person name="Gonzalez J."/>
            <person name="Henrissat B."/>
            <person name="Kuo A."/>
            <person name="Liang C."/>
            <person name="Lipzen A."/>
            <person name="Lutzoni F."/>
            <person name="Magnuson J."/>
            <person name="Mondo S."/>
            <person name="Nolan M."/>
            <person name="Ohm R."/>
            <person name="Pangilinan J."/>
            <person name="Park H.-J."/>
            <person name="Ramirez L."/>
            <person name="Alfaro M."/>
            <person name="Sun H."/>
            <person name="Tritt A."/>
            <person name="Yoshinaga Y."/>
            <person name="Zwiers L.-H."/>
            <person name="Turgeon B."/>
            <person name="Goodwin S."/>
            <person name="Spatafora J."/>
            <person name="Crous P."/>
            <person name="Grigoriev I."/>
        </authorList>
    </citation>
    <scope>NUCLEOTIDE SEQUENCE</scope>
    <source>
        <strain evidence="1">CBS 113979</strain>
    </source>
</reference>
<accession>A0A6G1H345</accession>
<gene>
    <name evidence="1" type="ORF">K402DRAFT_42950</name>
</gene>
<evidence type="ECO:0000313" key="1">
    <source>
        <dbReference type="EMBL" id="KAF1987631.1"/>
    </source>
</evidence>
<organism evidence="1 2">
    <name type="scientific">Aulographum hederae CBS 113979</name>
    <dbReference type="NCBI Taxonomy" id="1176131"/>
    <lineage>
        <taxon>Eukaryota</taxon>
        <taxon>Fungi</taxon>
        <taxon>Dikarya</taxon>
        <taxon>Ascomycota</taxon>
        <taxon>Pezizomycotina</taxon>
        <taxon>Dothideomycetes</taxon>
        <taxon>Pleosporomycetidae</taxon>
        <taxon>Aulographales</taxon>
        <taxon>Aulographaceae</taxon>
    </lineage>
</organism>
<protein>
    <submittedName>
        <fullName evidence="1">Uncharacterized protein</fullName>
    </submittedName>
</protein>
<sequence length="187" mass="21190">MLLYRNGVFVPGLTFCPPRTPPAGFRTFHIRFSLTSPFLAIVLLRWLCSGELFPDNTLKPTEIINELWDMIKIAAQLGDAKLFNQCVPHLIQFGNDVHGNLADILHETLSVIGHVQDHPLRRVVAKTIAMELLGPTDAQTPRDERRYLETFSQHLRLLPEMIQQVERAGQPDSDAQEQYYMQGGANT</sequence>
<name>A0A6G1H345_9PEZI</name>
<dbReference type="Proteomes" id="UP000800041">
    <property type="component" value="Unassembled WGS sequence"/>
</dbReference>
<dbReference type="EMBL" id="ML977151">
    <property type="protein sequence ID" value="KAF1987631.1"/>
    <property type="molecule type" value="Genomic_DNA"/>
</dbReference>
<proteinExistence type="predicted"/>